<dbReference type="AlphaFoldDB" id="A0A9P4K7Y9"/>
<accession>A0A9P4K7Y9</accession>
<sequence>MGQGGEQPQGFAERLWQAARLGLGVGLQKRDDLAERARRTRSAAASFALPYGLRLSDAKFQKVATERSLALANADFIMAVHLVMCSSSRKACSCARRKPFTLFTLNAFLPVPVTHASLFASAKSPHPFAGLRPSQVLLCAPSTTDVRSRTGAAGAAAAAAAAAAATARSGELPSSTRTRRHPLGVSNKVAMRFERGSSSGRTRTRRWSNYCSVLCTTVSHVKASLSGLRRCSALSRVPGATLLPLCYDIKGPPKRRSAPAQARRTFFSSTTTAAAAAAFRKCRVAACITNRARQGGMMMRIRR</sequence>
<keyword evidence="2" id="KW-1185">Reference proteome</keyword>
<evidence type="ECO:0000313" key="1">
    <source>
        <dbReference type="EMBL" id="KAF2264277.1"/>
    </source>
</evidence>
<protein>
    <submittedName>
        <fullName evidence="1">Uncharacterized protein</fullName>
    </submittedName>
</protein>
<organism evidence="1 2">
    <name type="scientific">Lojkania enalia</name>
    <dbReference type="NCBI Taxonomy" id="147567"/>
    <lineage>
        <taxon>Eukaryota</taxon>
        <taxon>Fungi</taxon>
        <taxon>Dikarya</taxon>
        <taxon>Ascomycota</taxon>
        <taxon>Pezizomycotina</taxon>
        <taxon>Dothideomycetes</taxon>
        <taxon>Pleosporomycetidae</taxon>
        <taxon>Pleosporales</taxon>
        <taxon>Pleosporales incertae sedis</taxon>
        <taxon>Lojkania</taxon>
    </lineage>
</organism>
<dbReference type="EMBL" id="ML986617">
    <property type="protein sequence ID" value="KAF2264277.1"/>
    <property type="molecule type" value="Genomic_DNA"/>
</dbReference>
<gene>
    <name evidence="1" type="ORF">CC78DRAFT_246170</name>
</gene>
<proteinExistence type="predicted"/>
<evidence type="ECO:0000313" key="2">
    <source>
        <dbReference type="Proteomes" id="UP000800093"/>
    </source>
</evidence>
<reference evidence="2" key="1">
    <citation type="journal article" date="2020" name="Stud. Mycol.">
        <title>101 Dothideomycetes genomes: A test case for predicting lifestyles and emergence of pathogens.</title>
        <authorList>
            <person name="Haridas S."/>
            <person name="Albert R."/>
            <person name="Binder M."/>
            <person name="Bloem J."/>
            <person name="LaButti K."/>
            <person name="Salamov A."/>
            <person name="Andreopoulos B."/>
            <person name="Baker S."/>
            <person name="Barry K."/>
            <person name="Bills G."/>
            <person name="Bluhm B."/>
            <person name="Cannon C."/>
            <person name="Castanera R."/>
            <person name="Culley D."/>
            <person name="Daum C."/>
            <person name="Ezra D."/>
            <person name="Gonzalez J."/>
            <person name="Henrissat B."/>
            <person name="Kuo A."/>
            <person name="Liang C."/>
            <person name="Lipzen A."/>
            <person name="Lutzoni F."/>
            <person name="Magnuson J."/>
            <person name="Mondo S."/>
            <person name="Nolan M."/>
            <person name="Ohm R."/>
            <person name="Pangilinan J."/>
            <person name="Park H.-J."/>
            <person name="Ramirez L."/>
            <person name="Alfaro M."/>
            <person name="Sun H."/>
            <person name="Tritt A."/>
            <person name="Yoshinaga Y."/>
            <person name="Zwiers L.-H."/>
            <person name="Turgeon B."/>
            <person name="Goodwin S."/>
            <person name="Spatafora J."/>
            <person name="Crous P."/>
            <person name="Grigoriev I."/>
        </authorList>
    </citation>
    <scope>NUCLEOTIDE SEQUENCE [LARGE SCALE GENOMIC DNA]</scope>
    <source>
        <strain evidence="2">CBS 304.66</strain>
    </source>
</reference>
<comment type="caution">
    <text evidence="1">The sequence shown here is derived from an EMBL/GenBank/DDBJ whole genome shotgun (WGS) entry which is preliminary data.</text>
</comment>
<name>A0A9P4K7Y9_9PLEO</name>
<dbReference type="Proteomes" id="UP000800093">
    <property type="component" value="Unassembled WGS sequence"/>
</dbReference>